<evidence type="ECO:0000313" key="5">
    <source>
        <dbReference type="Proteomes" id="UP001302812"/>
    </source>
</evidence>
<evidence type="ECO:0000313" key="4">
    <source>
        <dbReference type="EMBL" id="KAK4107141.1"/>
    </source>
</evidence>
<dbReference type="InterPro" id="IPR036291">
    <property type="entry name" value="NAD(P)-bd_dom_sf"/>
</dbReference>
<evidence type="ECO:0000256" key="2">
    <source>
        <dbReference type="ARBA" id="ARBA00022857"/>
    </source>
</evidence>
<dbReference type="Pfam" id="PF00106">
    <property type="entry name" value="adh_short"/>
    <property type="match status" value="1"/>
</dbReference>
<keyword evidence="5" id="KW-1185">Reference proteome</keyword>
<evidence type="ECO:0000256" key="3">
    <source>
        <dbReference type="ARBA" id="ARBA00023002"/>
    </source>
</evidence>
<dbReference type="AlphaFoldDB" id="A0AAN6T7I7"/>
<dbReference type="SUPFAM" id="SSF51735">
    <property type="entry name" value="NAD(P)-binding Rossmann-fold domains"/>
    <property type="match status" value="1"/>
</dbReference>
<evidence type="ECO:0000256" key="1">
    <source>
        <dbReference type="ARBA" id="ARBA00006484"/>
    </source>
</evidence>
<accession>A0AAN6T7I7</accession>
<dbReference type="GO" id="GO:0016491">
    <property type="term" value="F:oxidoreductase activity"/>
    <property type="evidence" value="ECO:0007669"/>
    <property type="project" value="UniProtKB-KW"/>
</dbReference>
<dbReference type="GeneID" id="89940558"/>
<comment type="similarity">
    <text evidence="1">Belongs to the short-chain dehydrogenases/reductases (SDR) family.</text>
</comment>
<dbReference type="InterPro" id="IPR002347">
    <property type="entry name" value="SDR_fam"/>
</dbReference>
<reference evidence="4" key="2">
    <citation type="submission" date="2023-05" db="EMBL/GenBank/DDBJ databases">
        <authorList>
            <consortium name="Lawrence Berkeley National Laboratory"/>
            <person name="Steindorff A."/>
            <person name="Hensen N."/>
            <person name="Bonometti L."/>
            <person name="Westerberg I."/>
            <person name="Brannstrom I.O."/>
            <person name="Guillou S."/>
            <person name="Cros-Aarteil S."/>
            <person name="Calhoun S."/>
            <person name="Haridas S."/>
            <person name="Kuo A."/>
            <person name="Mondo S."/>
            <person name="Pangilinan J."/>
            <person name="Riley R."/>
            <person name="Labutti K."/>
            <person name="Andreopoulos B."/>
            <person name="Lipzen A."/>
            <person name="Chen C."/>
            <person name="Yanf M."/>
            <person name="Daum C."/>
            <person name="Ng V."/>
            <person name="Clum A."/>
            <person name="Ohm R."/>
            <person name="Martin F."/>
            <person name="Silar P."/>
            <person name="Natvig D."/>
            <person name="Lalanne C."/>
            <person name="Gautier V."/>
            <person name="Ament-Velasquez S.L."/>
            <person name="Kruys A."/>
            <person name="Hutchinson M.I."/>
            <person name="Powell A.J."/>
            <person name="Barry K."/>
            <person name="Miller A.N."/>
            <person name="Grigoriev I.V."/>
            <person name="Debuchy R."/>
            <person name="Gladieux P."/>
            <person name="Thoren M.H."/>
            <person name="Johannesson H."/>
        </authorList>
    </citation>
    <scope>NUCLEOTIDE SEQUENCE</scope>
    <source>
        <strain evidence="4">CBS 508.74</strain>
    </source>
</reference>
<reference evidence="4" key="1">
    <citation type="journal article" date="2023" name="Mol. Phylogenet. Evol.">
        <title>Genome-scale phylogeny and comparative genomics of the fungal order Sordariales.</title>
        <authorList>
            <person name="Hensen N."/>
            <person name="Bonometti L."/>
            <person name="Westerberg I."/>
            <person name="Brannstrom I.O."/>
            <person name="Guillou S."/>
            <person name="Cros-Aarteil S."/>
            <person name="Calhoun S."/>
            <person name="Haridas S."/>
            <person name="Kuo A."/>
            <person name="Mondo S."/>
            <person name="Pangilinan J."/>
            <person name="Riley R."/>
            <person name="LaButti K."/>
            <person name="Andreopoulos B."/>
            <person name="Lipzen A."/>
            <person name="Chen C."/>
            <person name="Yan M."/>
            <person name="Daum C."/>
            <person name="Ng V."/>
            <person name="Clum A."/>
            <person name="Steindorff A."/>
            <person name="Ohm R.A."/>
            <person name="Martin F."/>
            <person name="Silar P."/>
            <person name="Natvig D.O."/>
            <person name="Lalanne C."/>
            <person name="Gautier V."/>
            <person name="Ament-Velasquez S.L."/>
            <person name="Kruys A."/>
            <person name="Hutchinson M.I."/>
            <person name="Powell A.J."/>
            <person name="Barry K."/>
            <person name="Miller A.N."/>
            <person name="Grigoriev I.V."/>
            <person name="Debuchy R."/>
            <person name="Gladieux P."/>
            <person name="Hiltunen Thoren M."/>
            <person name="Johannesson H."/>
        </authorList>
    </citation>
    <scope>NUCLEOTIDE SEQUENCE</scope>
    <source>
        <strain evidence="4">CBS 508.74</strain>
    </source>
</reference>
<comment type="caution">
    <text evidence="4">The sequence shown here is derived from an EMBL/GenBank/DDBJ whole genome shotgun (WGS) entry which is preliminary data.</text>
</comment>
<protein>
    <submittedName>
        <fullName evidence="4">NAD(P)-binding protein</fullName>
    </submittedName>
</protein>
<keyword evidence="3" id="KW-0560">Oxidoreductase</keyword>
<dbReference type="Proteomes" id="UP001302812">
    <property type="component" value="Unassembled WGS sequence"/>
</dbReference>
<dbReference type="RefSeq" id="XP_064664711.1">
    <property type="nucleotide sequence ID" value="XM_064816433.1"/>
</dbReference>
<dbReference type="PANTHER" id="PTHR24320">
    <property type="entry name" value="RETINOL DEHYDROGENASE"/>
    <property type="match status" value="1"/>
</dbReference>
<organism evidence="4 5">
    <name type="scientific">Canariomyces notabilis</name>
    <dbReference type="NCBI Taxonomy" id="2074819"/>
    <lineage>
        <taxon>Eukaryota</taxon>
        <taxon>Fungi</taxon>
        <taxon>Dikarya</taxon>
        <taxon>Ascomycota</taxon>
        <taxon>Pezizomycotina</taxon>
        <taxon>Sordariomycetes</taxon>
        <taxon>Sordariomycetidae</taxon>
        <taxon>Sordariales</taxon>
        <taxon>Chaetomiaceae</taxon>
        <taxon>Canariomyces</taxon>
    </lineage>
</organism>
<dbReference type="PRINTS" id="PR00081">
    <property type="entry name" value="GDHRDH"/>
</dbReference>
<dbReference type="PANTHER" id="PTHR24320:SF282">
    <property type="entry name" value="WW DOMAIN-CONTAINING OXIDOREDUCTASE"/>
    <property type="match status" value="1"/>
</dbReference>
<proteinExistence type="inferred from homology"/>
<dbReference type="EMBL" id="MU853381">
    <property type="protein sequence ID" value="KAK4107141.1"/>
    <property type="molecule type" value="Genomic_DNA"/>
</dbReference>
<dbReference type="Gene3D" id="3.40.50.720">
    <property type="entry name" value="NAD(P)-binding Rossmann-like Domain"/>
    <property type="match status" value="1"/>
</dbReference>
<name>A0AAN6T7I7_9PEZI</name>
<keyword evidence="2" id="KW-0521">NADP</keyword>
<gene>
    <name evidence="4" type="ORF">N656DRAFT_785646</name>
</gene>
<sequence>MGLASALYNSVRGGVSFNPATDIPPLNGKVILVTGGNSGLGKSAIKYLVQKSPACIWLASRDASRAQAAIDEIVSQVPSASTVIKPLSLDLASFASIKSAARQVLAESDRLDILMLNAGIMATPADTTKEGYEIQFGTNHVGHALLTKLLLPLLLKTTTLQQQEQQKPDVRVVVVSSAAHRNAPACGIVFDTLRTPQTELWAWARYGQSKLANILFAKELARRYPHPQLTVVAVHPGVVNSNLAGPLSEQYRAARLAIGVAGRIFFSSTDVGAKNQLWAATALEGVQSGEYYHPVGVTGWASDLAVDDGLARKLWDWTEKELDGESILKFWILEEVG</sequence>